<dbReference type="EMBL" id="VLKH01000004">
    <property type="protein sequence ID" value="TWH80773.1"/>
    <property type="molecule type" value="Genomic_DNA"/>
</dbReference>
<evidence type="ECO:0000313" key="1">
    <source>
        <dbReference type="EMBL" id="TWH80773.1"/>
    </source>
</evidence>
<keyword evidence="2" id="KW-1185">Reference proteome</keyword>
<proteinExistence type="predicted"/>
<comment type="caution">
    <text evidence="1">The sequence shown here is derived from an EMBL/GenBank/DDBJ whole genome shotgun (WGS) entry which is preliminary data.</text>
</comment>
<gene>
    <name evidence="1" type="ORF">LY60_02035</name>
</gene>
<dbReference type="Proteomes" id="UP000315343">
    <property type="component" value="Unassembled WGS sequence"/>
</dbReference>
<evidence type="ECO:0000313" key="2">
    <source>
        <dbReference type="Proteomes" id="UP000315343"/>
    </source>
</evidence>
<sequence length="89" mass="9288">MVNISENIPNIKNSNSIDQSEIQNAKQNMNSAGSKTKILGAELTSNISESASLGMTNSVLSLNSSTSVGINELQSAKNAVHKSGKQGLL</sequence>
<organism evidence="1 2">
    <name type="scientific">Sedimentibacter saalensis</name>
    <dbReference type="NCBI Taxonomy" id="130788"/>
    <lineage>
        <taxon>Bacteria</taxon>
        <taxon>Bacillati</taxon>
        <taxon>Bacillota</taxon>
        <taxon>Tissierellia</taxon>
        <taxon>Sedimentibacter</taxon>
    </lineage>
</organism>
<accession>A0A562JCB1</accession>
<dbReference type="RefSeq" id="WP_145082906.1">
    <property type="nucleotide sequence ID" value="NZ_VLKH01000004.1"/>
</dbReference>
<dbReference type="AlphaFoldDB" id="A0A562JCB1"/>
<name>A0A562JCB1_9FIRM</name>
<reference evidence="1 2" key="1">
    <citation type="submission" date="2019-07" db="EMBL/GenBank/DDBJ databases">
        <title>Genomic Encyclopedia of Type Strains, Phase I: the one thousand microbial genomes (KMG-I) project.</title>
        <authorList>
            <person name="Kyrpides N."/>
        </authorList>
    </citation>
    <scope>NUCLEOTIDE SEQUENCE [LARGE SCALE GENOMIC DNA]</scope>
    <source>
        <strain evidence="1 2">DSM 13558</strain>
    </source>
</reference>
<protein>
    <submittedName>
        <fullName evidence="1">Uncharacterized protein</fullName>
    </submittedName>
</protein>